<accession>A0A822ZJT7</accession>
<gene>
    <name evidence="1" type="ORF">HUJ06_003030</name>
</gene>
<evidence type="ECO:0000313" key="1">
    <source>
        <dbReference type="EMBL" id="DAD44800.1"/>
    </source>
</evidence>
<dbReference type="EMBL" id="DUZY01000007">
    <property type="protein sequence ID" value="DAD44800.1"/>
    <property type="molecule type" value="Genomic_DNA"/>
</dbReference>
<proteinExistence type="predicted"/>
<dbReference type="AlphaFoldDB" id="A0A822ZJT7"/>
<keyword evidence="2" id="KW-1185">Reference proteome</keyword>
<comment type="caution">
    <text evidence="1">The sequence shown here is derived from an EMBL/GenBank/DDBJ whole genome shotgun (WGS) entry which is preliminary data.</text>
</comment>
<protein>
    <submittedName>
        <fullName evidence="1">Uncharacterized protein</fullName>
    </submittedName>
</protein>
<name>A0A822ZJT7_NELNU</name>
<sequence length="173" mass="18915">MLVQAAEVTAAAVVAELDIGVCIGCMAKWRQVNLGIKQTETPFFFTNHAICPSPLPLPQPLLHPTGTRASLEAYDGDIAFNAPLSHLLDLSQPSLGGRQIEIVREREREAVVESSHLEGLRGEGAGWETPNFSSCQVSIRSERVRLSMEVRHSPIIVPIISPRARDDDLQRAA</sequence>
<dbReference type="Proteomes" id="UP000607653">
    <property type="component" value="Unassembled WGS sequence"/>
</dbReference>
<organism evidence="1 2">
    <name type="scientific">Nelumbo nucifera</name>
    <name type="common">Sacred lotus</name>
    <dbReference type="NCBI Taxonomy" id="4432"/>
    <lineage>
        <taxon>Eukaryota</taxon>
        <taxon>Viridiplantae</taxon>
        <taxon>Streptophyta</taxon>
        <taxon>Embryophyta</taxon>
        <taxon>Tracheophyta</taxon>
        <taxon>Spermatophyta</taxon>
        <taxon>Magnoliopsida</taxon>
        <taxon>Proteales</taxon>
        <taxon>Nelumbonaceae</taxon>
        <taxon>Nelumbo</taxon>
    </lineage>
</organism>
<evidence type="ECO:0000313" key="2">
    <source>
        <dbReference type="Proteomes" id="UP000607653"/>
    </source>
</evidence>
<reference evidence="1 2" key="1">
    <citation type="journal article" date="2020" name="Mol. Biol. Evol.">
        <title>Distinct Expression and Methylation Patterns for Genes with Different Fates following a Single Whole-Genome Duplication in Flowering Plants.</title>
        <authorList>
            <person name="Shi T."/>
            <person name="Rahmani R.S."/>
            <person name="Gugger P.F."/>
            <person name="Wang M."/>
            <person name="Li H."/>
            <person name="Zhang Y."/>
            <person name="Li Z."/>
            <person name="Wang Q."/>
            <person name="Van de Peer Y."/>
            <person name="Marchal K."/>
            <person name="Chen J."/>
        </authorList>
    </citation>
    <scope>NUCLEOTIDE SEQUENCE [LARGE SCALE GENOMIC DNA]</scope>
    <source>
        <tissue evidence="1">Leaf</tissue>
    </source>
</reference>